<dbReference type="OrthoDB" id="435881at2759"/>
<dbReference type="GO" id="GO:0006351">
    <property type="term" value="P:DNA-templated transcription"/>
    <property type="evidence" value="ECO:0007669"/>
    <property type="project" value="InterPro"/>
</dbReference>
<evidence type="ECO:0000313" key="6">
    <source>
        <dbReference type="Proteomes" id="UP000689129"/>
    </source>
</evidence>
<proteinExistence type="predicted"/>
<feature type="domain" description="Zn(2)-C6 fungal-type" evidence="4">
    <location>
        <begin position="20"/>
        <end position="69"/>
    </location>
</feature>
<keyword evidence="2" id="KW-0479">Metal-binding</keyword>
<dbReference type="SMART" id="SM00906">
    <property type="entry name" value="Fungal_trans"/>
    <property type="match status" value="1"/>
</dbReference>
<evidence type="ECO:0000313" key="5">
    <source>
        <dbReference type="EMBL" id="KAG7115874.1"/>
    </source>
</evidence>
<sequence>MADDTQDASARPTSKPVQWTCLACRRRKIKCKVVHRPHPVRKADSGPGAIGDKVNPCTNCVKTNTECVTPRSGRASAKAPRRVDLRRRFVERTTELEGALQSIDSVHRSGSSESPARCDAIAQHAHEADEAELFRRWRKVWHFNYSSGRRGSAAASLWGQAALLGLLPALGWVDPRQAGVESSLDKLFVGSTESQYVNTCLLDVLEQEVGNLNGDVELAGGYDHAPKNGGCCVHSASCNSRDTRLRLDLLERLWSRFQVRVDPVIKVLHVPAVDSVVNTAISVKPVSRDAEALVWAISYVAIRSLTPQECLDEFGESHEALSAYHRLGCEQASARAGFLERTNLTTMQAYVLYLAGLRTEDSPRVLWSLIGLAIRASQSFGLHKDGVHWGLPPFEIEMRRRLWWQLCALDSRISEDNGRAPQTAEMQFDTQMPLNVNIEDLTYNMKELPESRIGLTEMTMSLIQFELNNTLRRVLRNWYGIDGGETPPDILATSTAKEKEDWVVQGLRRLEQTYLDPLEESSPNAWVAAAQVRLLMASLWLMVFCPTPMSEARTDQSDYIAGKLFVTSIEAIEESNKLNGDPRARQWQWYLRLSLQWHSSVFVLSELGRNWKGTLVDRAWGAIEEMVRVRFQGNENGTRHHVLLWQHIRRLLIKARMTREKKFLEDSRLRSSELSPLASHRAIDELLASEDGVRSSA</sequence>
<dbReference type="EMBL" id="JAEMWZ010000469">
    <property type="protein sequence ID" value="KAG7115874.1"/>
    <property type="molecule type" value="Genomic_DNA"/>
</dbReference>
<comment type="subcellular location">
    <subcellularLocation>
        <location evidence="1">Nucleus</location>
    </subcellularLocation>
</comment>
<organism evidence="5 6">
    <name type="scientific">Verticillium longisporum</name>
    <name type="common">Verticillium dahliae var. longisporum</name>
    <dbReference type="NCBI Taxonomy" id="100787"/>
    <lineage>
        <taxon>Eukaryota</taxon>
        <taxon>Fungi</taxon>
        <taxon>Dikarya</taxon>
        <taxon>Ascomycota</taxon>
        <taxon>Pezizomycotina</taxon>
        <taxon>Sordariomycetes</taxon>
        <taxon>Hypocreomycetidae</taxon>
        <taxon>Glomerellales</taxon>
        <taxon>Plectosphaerellaceae</taxon>
        <taxon>Verticillium</taxon>
    </lineage>
</organism>
<evidence type="ECO:0000256" key="1">
    <source>
        <dbReference type="ARBA" id="ARBA00004123"/>
    </source>
</evidence>
<dbReference type="GO" id="GO:0003677">
    <property type="term" value="F:DNA binding"/>
    <property type="evidence" value="ECO:0007669"/>
    <property type="project" value="InterPro"/>
</dbReference>
<comment type="caution">
    <text evidence="5">The sequence shown here is derived from an EMBL/GenBank/DDBJ whole genome shotgun (WGS) entry which is preliminary data.</text>
</comment>
<dbReference type="InterPro" id="IPR001138">
    <property type="entry name" value="Zn2Cys6_DnaBD"/>
</dbReference>
<keyword evidence="3" id="KW-0539">Nucleus</keyword>
<evidence type="ECO:0000259" key="4">
    <source>
        <dbReference type="PROSITE" id="PS50048"/>
    </source>
</evidence>
<dbReference type="InterPro" id="IPR007219">
    <property type="entry name" value="XnlR_reg_dom"/>
</dbReference>
<dbReference type="Pfam" id="PF04082">
    <property type="entry name" value="Fungal_trans"/>
    <property type="match status" value="1"/>
</dbReference>
<reference evidence="5" key="1">
    <citation type="journal article" date="2021" name="Mol. Plant Pathol.">
        <title>A 20-kb lineage-specific genomic region tames virulence in pathogenic amphidiploid Verticillium longisporum.</title>
        <authorList>
            <person name="Harting R."/>
            <person name="Starke J."/>
            <person name="Kusch H."/>
            <person name="Poggeler S."/>
            <person name="Maurus I."/>
            <person name="Schluter R."/>
            <person name="Landesfeind M."/>
            <person name="Bulla I."/>
            <person name="Nowrousian M."/>
            <person name="de Jonge R."/>
            <person name="Stahlhut G."/>
            <person name="Hoff K.J."/>
            <person name="Asshauer K.P."/>
            <person name="Thurmer A."/>
            <person name="Stanke M."/>
            <person name="Daniel R."/>
            <person name="Morgenstern B."/>
            <person name="Thomma B.P.H.J."/>
            <person name="Kronstad J.W."/>
            <person name="Braus-Stromeyer S.A."/>
            <person name="Braus G.H."/>
        </authorList>
    </citation>
    <scope>NUCLEOTIDE SEQUENCE</scope>
    <source>
        <strain evidence="5">Vl32</strain>
    </source>
</reference>
<name>A0A8I3AIC6_VERLO</name>
<dbReference type="CDD" id="cd00067">
    <property type="entry name" value="GAL4"/>
    <property type="match status" value="1"/>
</dbReference>
<dbReference type="PANTHER" id="PTHR31001:SF50">
    <property type="entry name" value="ZN(II)2CYS6 TRANSCRIPTION FACTOR (EUROFUNG)"/>
    <property type="match status" value="1"/>
</dbReference>
<dbReference type="PROSITE" id="PS50048">
    <property type="entry name" value="ZN2_CY6_FUNGAL_2"/>
    <property type="match status" value="1"/>
</dbReference>
<evidence type="ECO:0000256" key="2">
    <source>
        <dbReference type="ARBA" id="ARBA00022723"/>
    </source>
</evidence>
<dbReference type="GO" id="GO:0008270">
    <property type="term" value="F:zinc ion binding"/>
    <property type="evidence" value="ECO:0007669"/>
    <property type="project" value="InterPro"/>
</dbReference>
<protein>
    <submittedName>
        <fullName evidence="5">Bikaverin cluster transcription factor bik5 like protein</fullName>
    </submittedName>
</protein>
<dbReference type="GO" id="GO:0005634">
    <property type="term" value="C:nucleus"/>
    <property type="evidence" value="ECO:0007669"/>
    <property type="project" value="UniProtKB-SubCell"/>
</dbReference>
<dbReference type="PANTHER" id="PTHR31001">
    <property type="entry name" value="UNCHARACTERIZED TRANSCRIPTIONAL REGULATORY PROTEIN"/>
    <property type="match status" value="1"/>
</dbReference>
<dbReference type="CDD" id="cd12148">
    <property type="entry name" value="fungal_TF_MHR"/>
    <property type="match status" value="1"/>
</dbReference>
<dbReference type="SMART" id="SM00066">
    <property type="entry name" value="GAL4"/>
    <property type="match status" value="1"/>
</dbReference>
<dbReference type="GO" id="GO:0000981">
    <property type="term" value="F:DNA-binding transcription factor activity, RNA polymerase II-specific"/>
    <property type="evidence" value="ECO:0007669"/>
    <property type="project" value="InterPro"/>
</dbReference>
<dbReference type="AlphaFoldDB" id="A0A8I3AIC6"/>
<evidence type="ECO:0000256" key="3">
    <source>
        <dbReference type="ARBA" id="ARBA00023242"/>
    </source>
</evidence>
<dbReference type="InterPro" id="IPR050613">
    <property type="entry name" value="Sec_Metabolite_Reg"/>
</dbReference>
<dbReference type="Proteomes" id="UP000689129">
    <property type="component" value="Unassembled WGS sequence"/>
</dbReference>
<accession>A0A8I3AIC6</accession>
<gene>
    <name evidence="5" type="ORF">HYQ45_016198</name>
</gene>